<evidence type="ECO:0000313" key="2">
    <source>
        <dbReference type="Proteomes" id="UP000683360"/>
    </source>
</evidence>
<dbReference type="EMBL" id="CAJPWZ010000121">
    <property type="protein sequence ID" value="CAG2186212.1"/>
    <property type="molecule type" value="Genomic_DNA"/>
</dbReference>
<evidence type="ECO:0000313" key="1">
    <source>
        <dbReference type="EMBL" id="CAG2186212.1"/>
    </source>
</evidence>
<keyword evidence="2" id="KW-1185">Reference proteome</keyword>
<protein>
    <submittedName>
        <fullName evidence="1">Uncharacterized protein</fullName>
    </submittedName>
</protein>
<sequence>MPFYSTTKFDWHISEKSFKWMIERCPGQKFIDTDYLIIQNACRYQMFYMVEYLASSYKTLDVYSCLRAFVDGCKLSYPNCNCPRKQEIFNFLLNKIDISSQESIPFLRSVIQERYVPDYLCDVFLQVCLNNADILTLACNNGHFYLVNLIIESSHIEHLDIQSALMAACKKPGRNIDYLKKEDFDIGQLKIVKNIVDKNRLEQFDLKAACRQACSSGSIKIIEWLVQNIDTTRLDVYCIIKSALVFKRLDILEYIIRNDENCLKEGKF</sequence>
<dbReference type="OrthoDB" id="10452557at2759"/>
<organism evidence="1 2">
    <name type="scientific">Mytilus edulis</name>
    <name type="common">Blue mussel</name>
    <dbReference type="NCBI Taxonomy" id="6550"/>
    <lineage>
        <taxon>Eukaryota</taxon>
        <taxon>Metazoa</taxon>
        <taxon>Spiralia</taxon>
        <taxon>Lophotrochozoa</taxon>
        <taxon>Mollusca</taxon>
        <taxon>Bivalvia</taxon>
        <taxon>Autobranchia</taxon>
        <taxon>Pteriomorphia</taxon>
        <taxon>Mytilida</taxon>
        <taxon>Mytiloidea</taxon>
        <taxon>Mytilidae</taxon>
        <taxon>Mytilinae</taxon>
        <taxon>Mytilus</taxon>
    </lineage>
</organism>
<dbReference type="SUPFAM" id="SSF140860">
    <property type="entry name" value="Pseudo ankyrin repeat-like"/>
    <property type="match status" value="1"/>
</dbReference>
<dbReference type="Proteomes" id="UP000683360">
    <property type="component" value="Unassembled WGS sequence"/>
</dbReference>
<name>A0A8S3PRW3_MYTED</name>
<comment type="caution">
    <text evidence="1">The sequence shown here is derived from an EMBL/GenBank/DDBJ whole genome shotgun (WGS) entry which is preliminary data.</text>
</comment>
<reference evidence="1" key="1">
    <citation type="submission" date="2021-03" db="EMBL/GenBank/DDBJ databases">
        <authorList>
            <person name="Bekaert M."/>
        </authorList>
    </citation>
    <scope>NUCLEOTIDE SEQUENCE</scope>
</reference>
<proteinExistence type="predicted"/>
<gene>
    <name evidence="1" type="ORF">MEDL_1764</name>
</gene>
<accession>A0A8S3PRW3</accession>
<dbReference type="AlphaFoldDB" id="A0A8S3PRW3"/>